<evidence type="ECO:0000256" key="1">
    <source>
        <dbReference type="SAM" id="SignalP"/>
    </source>
</evidence>
<keyword evidence="1" id="KW-0732">Signal</keyword>
<feature type="chain" id="PRO_5004162797" description="Nucleic acid binding, OB-fold, tRNA/helicase-type" evidence="1">
    <location>
        <begin position="17"/>
        <end position="118"/>
    </location>
</feature>
<protein>
    <recommendedName>
        <fullName evidence="3">Nucleic acid binding, OB-fold, tRNA/helicase-type</fullName>
    </recommendedName>
</protein>
<dbReference type="STRING" id="234267.Acid_3805"/>
<evidence type="ECO:0000313" key="2">
    <source>
        <dbReference type="EMBL" id="ABJ84775.1"/>
    </source>
</evidence>
<dbReference type="eggNOG" id="COG4085">
    <property type="taxonomic scope" value="Bacteria"/>
</dbReference>
<dbReference type="KEGG" id="sus:Acid_3805"/>
<dbReference type="AlphaFoldDB" id="Q01ZZ0"/>
<dbReference type="OrthoDB" id="5975043at2"/>
<gene>
    <name evidence="2" type="ordered locus">Acid_3805</name>
</gene>
<proteinExistence type="predicted"/>
<dbReference type="EMBL" id="CP000473">
    <property type="protein sequence ID" value="ABJ84775.1"/>
    <property type="molecule type" value="Genomic_DNA"/>
</dbReference>
<dbReference type="InParanoid" id="Q01ZZ0"/>
<feature type="signal peptide" evidence="1">
    <location>
        <begin position="1"/>
        <end position="16"/>
    </location>
</feature>
<dbReference type="HOGENOM" id="CLU_164838_0_0_0"/>
<reference evidence="2" key="1">
    <citation type="submission" date="2006-10" db="EMBL/GenBank/DDBJ databases">
        <title>Complete sequence of Solibacter usitatus Ellin6076.</title>
        <authorList>
            <consortium name="US DOE Joint Genome Institute"/>
            <person name="Copeland A."/>
            <person name="Lucas S."/>
            <person name="Lapidus A."/>
            <person name="Barry K."/>
            <person name="Detter J.C."/>
            <person name="Glavina del Rio T."/>
            <person name="Hammon N."/>
            <person name="Israni S."/>
            <person name="Dalin E."/>
            <person name="Tice H."/>
            <person name="Pitluck S."/>
            <person name="Thompson L.S."/>
            <person name="Brettin T."/>
            <person name="Bruce D."/>
            <person name="Han C."/>
            <person name="Tapia R."/>
            <person name="Gilna P."/>
            <person name="Schmutz J."/>
            <person name="Larimer F."/>
            <person name="Land M."/>
            <person name="Hauser L."/>
            <person name="Kyrpides N."/>
            <person name="Mikhailova N."/>
            <person name="Janssen P.H."/>
            <person name="Kuske C.R."/>
            <person name="Richardson P."/>
        </authorList>
    </citation>
    <scope>NUCLEOTIDE SEQUENCE</scope>
    <source>
        <strain evidence="2">Ellin6076</strain>
    </source>
</reference>
<organism evidence="2">
    <name type="scientific">Solibacter usitatus (strain Ellin6076)</name>
    <dbReference type="NCBI Taxonomy" id="234267"/>
    <lineage>
        <taxon>Bacteria</taxon>
        <taxon>Pseudomonadati</taxon>
        <taxon>Acidobacteriota</taxon>
        <taxon>Terriglobia</taxon>
        <taxon>Bryobacterales</taxon>
        <taxon>Solibacteraceae</taxon>
        <taxon>Candidatus Solibacter</taxon>
    </lineage>
</organism>
<name>Q01ZZ0_SOLUE</name>
<sequence length="118" mass="12920" precursor="true">MRLLLFAVCFAAMLGAADKISAGAAKDHLNQTATVCGKVVGTRYLDQSAPKITFLNFDKPYPDSPFTAIVPGDNRAKFGEPEKVYLEKNLCVTGKIEEYNKKPQIVLTDPSQVRVEGK</sequence>
<evidence type="ECO:0008006" key="3">
    <source>
        <dbReference type="Google" id="ProtNLM"/>
    </source>
</evidence>
<accession>Q01ZZ0</accession>